<accession>A0A977KBF2</accession>
<evidence type="ECO:0000313" key="1">
    <source>
        <dbReference type="EMBL" id="UXD22542.1"/>
    </source>
</evidence>
<protein>
    <recommendedName>
        <fullName evidence="3">4-vinyl reductase 4VR domain-containing protein</fullName>
    </recommendedName>
</protein>
<evidence type="ECO:0008006" key="3">
    <source>
        <dbReference type="Google" id="ProtNLM"/>
    </source>
</evidence>
<dbReference type="AlphaFoldDB" id="A0A977KBF2"/>
<gene>
    <name evidence="1" type="ORF">IPA_06085</name>
</gene>
<proteinExistence type="predicted"/>
<dbReference type="KEGG" id="ipc:IPA_06085"/>
<name>A0A977KBF2_9CREN</name>
<dbReference type="Proteomes" id="UP001063698">
    <property type="component" value="Chromosome"/>
</dbReference>
<keyword evidence="2" id="KW-1185">Reference proteome</keyword>
<reference evidence="1" key="1">
    <citation type="submission" date="2013-11" db="EMBL/GenBank/DDBJ databases">
        <title>Comparative genomics of Ignicoccus.</title>
        <authorList>
            <person name="Podar M."/>
        </authorList>
    </citation>
    <scope>NUCLEOTIDE SEQUENCE</scope>
    <source>
        <strain evidence="1">DSM 13166</strain>
    </source>
</reference>
<evidence type="ECO:0000313" key="2">
    <source>
        <dbReference type="Proteomes" id="UP001063698"/>
    </source>
</evidence>
<dbReference type="SUPFAM" id="SSF111126">
    <property type="entry name" value="Ligand-binding domain in the NO signalling and Golgi transport"/>
    <property type="match status" value="1"/>
</dbReference>
<dbReference type="Gene3D" id="3.30.1380.20">
    <property type="entry name" value="Trafficking protein particle complex subunit 3"/>
    <property type="match status" value="1"/>
</dbReference>
<organism evidence="1 2">
    <name type="scientific">Ignicoccus pacificus DSM 13166</name>
    <dbReference type="NCBI Taxonomy" id="940294"/>
    <lineage>
        <taxon>Archaea</taxon>
        <taxon>Thermoproteota</taxon>
        <taxon>Thermoprotei</taxon>
        <taxon>Desulfurococcales</taxon>
        <taxon>Desulfurococcaceae</taxon>
        <taxon>Ignicoccus</taxon>
    </lineage>
</organism>
<dbReference type="EMBL" id="CP006868">
    <property type="protein sequence ID" value="UXD22542.1"/>
    <property type="molecule type" value="Genomic_DNA"/>
</dbReference>
<dbReference type="InterPro" id="IPR024096">
    <property type="entry name" value="NO_sig/Golgi_transp_ligand-bd"/>
</dbReference>
<sequence length="173" mass="19047">MVTYRIFFSEQSSVCLLQQAEFNSEERTELTSELLSSDFMIVPASLVTKLNDEFFKIVGNASKIIVRNVGKSLGAATAEIILERWNTKEMSLEDLVNTISATLNTIGFGKVSFNVNGKKIKVDIEEAPSMGSEVECIFEEGVIKGLLETILKCKVRGKSSKGVNKCSIEVEVP</sequence>